<reference evidence="11" key="1">
    <citation type="submission" date="2016-11" db="EMBL/GenBank/DDBJ databases">
        <authorList>
            <person name="Varghese N."/>
            <person name="Submissions S."/>
        </authorList>
    </citation>
    <scope>NUCLEOTIDE SEQUENCE [LARGE SCALE GENOMIC DNA]</scope>
    <source>
        <strain evidence="11">DSM 10124</strain>
    </source>
</reference>
<dbReference type="Pfam" id="PF25198">
    <property type="entry name" value="Spore_GerAC_N"/>
    <property type="match status" value="1"/>
</dbReference>
<name>A0A1M4TQM8_9CLOT</name>
<dbReference type="InterPro" id="IPR046953">
    <property type="entry name" value="Spore_GerAC-like_C"/>
</dbReference>
<evidence type="ECO:0000256" key="7">
    <source>
        <dbReference type="ARBA" id="ARBA00023288"/>
    </source>
</evidence>
<feature type="domain" description="Spore germination GerAC-like C-terminal" evidence="8">
    <location>
        <begin position="200"/>
        <end position="358"/>
    </location>
</feature>
<dbReference type="NCBIfam" id="TIGR02887">
    <property type="entry name" value="spore_ger_x_C"/>
    <property type="match status" value="1"/>
</dbReference>
<proteinExistence type="inferred from homology"/>
<comment type="similarity">
    <text evidence="2">Belongs to the GerABKC lipoprotein family.</text>
</comment>
<dbReference type="AlphaFoldDB" id="A0A1M4TQM8"/>
<keyword evidence="11" id="KW-1185">Reference proteome</keyword>
<dbReference type="GO" id="GO:0016020">
    <property type="term" value="C:membrane"/>
    <property type="evidence" value="ECO:0007669"/>
    <property type="project" value="UniProtKB-SubCell"/>
</dbReference>
<keyword evidence="6" id="KW-0564">Palmitate</keyword>
<comment type="subcellular location">
    <subcellularLocation>
        <location evidence="1">Membrane</location>
        <topology evidence="1">Lipid-anchor</topology>
    </subcellularLocation>
</comment>
<keyword evidence="4" id="KW-0732">Signal</keyword>
<evidence type="ECO:0000256" key="6">
    <source>
        <dbReference type="ARBA" id="ARBA00023139"/>
    </source>
</evidence>
<dbReference type="GO" id="GO:0009847">
    <property type="term" value="P:spore germination"/>
    <property type="evidence" value="ECO:0007669"/>
    <property type="project" value="InterPro"/>
</dbReference>
<feature type="domain" description="Spore germination protein N-terminal" evidence="9">
    <location>
        <begin position="23"/>
        <end position="189"/>
    </location>
</feature>
<dbReference type="Proteomes" id="UP000184423">
    <property type="component" value="Unassembled WGS sequence"/>
</dbReference>
<gene>
    <name evidence="10" type="ORF">SAMN02746091_00442</name>
</gene>
<dbReference type="InterPro" id="IPR057336">
    <property type="entry name" value="GerAC_N"/>
</dbReference>
<dbReference type="PROSITE" id="PS51257">
    <property type="entry name" value="PROKAR_LIPOPROTEIN"/>
    <property type="match status" value="1"/>
</dbReference>
<dbReference type="Gene3D" id="3.30.300.210">
    <property type="entry name" value="Nutrient germinant receptor protein C, domain 3"/>
    <property type="match status" value="1"/>
</dbReference>
<dbReference type="EMBL" id="FQVG01000005">
    <property type="protein sequence ID" value="SHE46761.1"/>
    <property type="molecule type" value="Genomic_DNA"/>
</dbReference>
<evidence type="ECO:0000256" key="5">
    <source>
        <dbReference type="ARBA" id="ARBA00023136"/>
    </source>
</evidence>
<keyword evidence="3" id="KW-0309">Germination</keyword>
<evidence type="ECO:0000313" key="10">
    <source>
        <dbReference type="EMBL" id="SHE46761.1"/>
    </source>
</evidence>
<evidence type="ECO:0000256" key="1">
    <source>
        <dbReference type="ARBA" id="ARBA00004635"/>
    </source>
</evidence>
<accession>A0A1M4TQM8</accession>
<evidence type="ECO:0000256" key="3">
    <source>
        <dbReference type="ARBA" id="ARBA00022544"/>
    </source>
</evidence>
<evidence type="ECO:0000256" key="2">
    <source>
        <dbReference type="ARBA" id="ARBA00007886"/>
    </source>
</evidence>
<sequence length="364" mass="41794">MKRNVLIILLIALTTFTGCYEMEPIENLSIIIGIGYDVQKEGQKKIVDPIEMFVFKGDGEVERLISPGIAETIYNTINDRQTVMSKKFLVGTEKLYLISREWAEYGIEDLLDTLVRNENRNEIAYVCITEGDTKHFFSMVPIDNTSMSEAISGILKFSYLANFFPKEVTIKELLFMYHQTGRRIILPYIVDDKGKPKIAGICVFDGAKLKHIIPLEEAFYINMIRSRKSDGYISIIKDNNPKICYTIKAKNYVNVEVDYDDKLIYTINITLKGNLKTDTIHNTAITAKEAKEIERTFEEYITEQLNKTIEKVQNKYKIDCFDITKYAAAKLGKHSPLLTDEEFQRAQINVKVKVILVDLGRSMK</sequence>
<keyword evidence="5" id="KW-0472">Membrane</keyword>
<dbReference type="PANTHER" id="PTHR35789">
    <property type="entry name" value="SPORE GERMINATION PROTEIN B3"/>
    <property type="match status" value="1"/>
</dbReference>
<keyword evidence="7" id="KW-0449">Lipoprotein</keyword>
<dbReference type="InterPro" id="IPR008844">
    <property type="entry name" value="Spore_GerAC-like"/>
</dbReference>
<evidence type="ECO:0000313" key="11">
    <source>
        <dbReference type="Proteomes" id="UP000184423"/>
    </source>
</evidence>
<organism evidence="10 11">
    <name type="scientific">Caloramator proteoclasticus DSM 10124</name>
    <dbReference type="NCBI Taxonomy" id="1121262"/>
    <lineage>
        <taxon>Bacteria</taxon>
        <taxon>Bacillati</taxon>
        <taxon>Bacillota</taxon>
        <taxon>Clostridia</taxon>
        <taxon>Eubacteriales</taxon>
        <taxon>Clostridiaceae</taxon>
        <taxon>Caloramator</taxon>
    </lineage>
</organism>
<evidence type="ECO:0000259" key="9">
    <source>
        <dbReference type="Pfam" id="PF25198"/>
    </source>
</evidence>
<dbReference type="RefSeq" id="WP_073247780.1">
    <property type="nucleotide sequence ID" value="NZ_FQVG01000005.1"/>
</dbReference>
<evidence type="ECO:0000256" key="4">
    <source>
        <dbReference type="ARBA" id="ARBA00022729"/>
    </source>
</evidence>
<dbReference type="PANTHER" id="PTHR35789:SF1">
    <property type="entry name" value="SPORE GERMINATION PROTEIN B3"/>
    <property type="match status" value="1"/>
</dbReference>
<dbReference type="InterPro" id="IPR038501">
    <property type="entry name" value="Spore_GerAC_C_sf"/>
</dbReference>
<evidence type="ECO:0000259" key="8">
    <source>
        <dbReference type="Pfam" id="PF05504"/>
    </source>
</evidence>
<protein>
    <submittedName>
        <fullName evidence="10">Germination protein, Ger(X)C family</fullName>
    </submittedName>
</protein>
<dbReference type="Pfam" id="PF05504">
    <property type="entry name" value="Spore_GerAC"/>
    <property type="match status" value="1"/>
</dbReference>